<sequence length="53" mass="5277">MKKTTCAACDCELGPKAISVKLGGKTVEVCCEECAAALKEADAAATAATTGKN</sequence>
<organism evidence="1 2">
    <name type="scientific">Rhizobium mongolense</name>
    <dbReference type="NCBI Taxonomy" id="57676"/>
    <lineage>
        <taxon>Bacteria</taxon>
        <taxon>Pseudomonadati</taxon>
        <taxon>Pseudomonadota</taxon>
        <taxon>Alphaproteobacteria</taxon>
        <taxon>Hyphomicrobiales</taxon>
        <taxon>Rhizobiaceae</taxon>
        <taxon>Rhizobium/Agrobacterium group</taxon>
        <taxon>Rhizobium</taxon>
    </lineage>
</organism>
<gene>
    <name evidence="1" type="ORF">GGE12_001470</name>
</gene>
<evidence type="ECO:0000313" key="1">
    <source>
        <dbReference type="EMBL" id="MBB4273715.1"/>
    </source>
</evidence>
<protein>
    <submittedName>
        <fullName evidence="1">RNase P subunit RPR2</fullName>
    </submittedName>
</protein>
<dbReference type="Proteomes" id="UP000533641">
    <property type="component" value="Unassembled WGS sequence"/>
</dbReference>
<evidence type="ECO:0000313" key="2">
    <source>
        <dbReference type="Proteomes" id="UP000533641"/>
    </source>
</evidence>
<dbReference type="RefSeq" id="WP_183924171.1">
    <property type="nucleotide sequence ID" value="NZ_JACIGM010000003.1"/>
</dbReference>
<reference evidence="1 2" key="1">
    <citation type="submission" date="2020-08" db="EMBL/GenBank/DDBJ databases">
        <title>Genomic Encyclopedia of Type Strains, Phase IV (KMG-V): Genome sequencing to study the core and pangenomes of soil and plant-associated prokaryotes.</title>
        <authorList>
            <person name="Whitman W."/>
        </authorList>
    </citation>
    <scope>NUCLEOTIDE SEQUENCE [LARGE SCALE GENOMIC DNA]</scope>
    <source>
        <strain evidence="1 2">SEMIA 402</strain>
    </source>
</reference>
<comment type="caution">
    <text evidence="1">The sequence shown here is derived from an EMBL/GenBank/DDBJ whole genome shotgun (WGS) entry which is preliminary data.</text>
</comment>
<accession>A0A7W6RJP3</accession>
<proteinExistence type="predicted"/>
<dbReference type="AlphaFoldDB" id="A0A7W6RJP3"/>
<dbReference type="EMBL" id="JACIGM010000003">
    <property type="protein sequence ID" value="MBB4273715.1"/>
    <property type="molecule type" value="Genomic_DNA"/>
</dbReference>
<name>A0A7W6RJP3_9HYPH</name>